<feature type="transmembrane region" description="Helical" evidence="1">
    <location>
        <begin position="42"/>
        <end position="59"/>
    </location>
</feature>
<keyword evidence="1" id="KW-0999">Mitochondrion inner membrane</keyword>
<protein>
    <recommendedName>
        <fullName evidence="1">SURF1-like protein</fullName>
    </recommendedName>
</protein>
<organism evidence="2 3">
    <name type="scientific">Ichthyophthirius multifiliis</name>
    <name type="common">White spot disease agent</name>
    <name type="synonym">Ich</name>
    <dbReference type="NCBI Taxonomy" id="5932"/>
    <lineage>
        <taxon>Eukaryota</taxon>
        <taxon>Sar</taxon>
        <taxon>Alveolata</taxon>
        <taxon>Ciliophora</taxon>
        <taxon>Intramacronucleata</taxon>
        <taxon>Oligohymenophorea</taxon>
        <taxon>Hymenostomatida</taxon>
        <taxon>Ophryoglenina</taxon>
        <taxon>Ichthyophthirius</taxon>
    </lineage>
</organism>
<dbReference type="OMA" id="MGQFTGF"/>
<gene>
    <name evidence="2" type="ORF">IMG5_020760</name>
</gene>
<keyword evidence="1" id="KW-0812">Transmembrane</keyword>
<feature type="transmembrane region" description="Helical" evidence="1">
    <location>
        <begin position="281"/>
        <end position="299"/>
    </location>
</feature>
<dbReference type="EMBL" id="GL983181">
    <property type="protein sequence ID" value="EGR34212.1"/>
    <property type="molecule type" value="Genomic_DNA"/>
</dbReference>
<keyword evidence="3" id="KW-1185">Reference proteome</keyword>
<keyword evidence="1" id="KW-1133">Transmembrane helix</keyword>
<dbReference type="OrthoDB" id="10040024at2759"/>
<dbReference type="RefSeq" id="XP_004039516.1">
    <property type="nucleotide sequence ID" value="XM_004039468.1"/>
</dbReference>
<comment type="function">
    <text evidence="1">Probably involved in the biogenesis of the COX complex.</text>
</comment>
<accession>G0QKQ8</accession>
<keyword evidence="1" id="KW-0472">Membrane</keyword>
<dbReference type="GeneID" id="14910389"/>
<reference evidence="2 3" key="1">
    <citation type="submission" date="2011-07" db="EMBL/GenBank/DDBJ databases">
        <authorList>
            <person name="Coyne R."/>
            <person name="Brami D."/>
            <person name="Johnson J."/>
            <person name="Hostetler J."/>
            <person name="Hannick L."/>
            <person name="Clark T."/>
            <person name="Cassidy-Hanley D."/>
            <person name="Inman J."/>
        </authorList>
    </citation>
    <scope>NUCLEOTIDE SEQUENCE [LARGE SCALE GENOMIC DNA]</scope>
    <source>
        <strain evidence="2 3">G5</strain>
    </source>
</reference>
<dbReference type="InterPro" id="IPR002994">
    <property type="entry name" value="Surf1/Shy1"/>
</dbReference>
<dbReference type="AlphaFoldDB" id="G0QKQ8"/>
<comment type="subcellular location">
    <subcellularLocation>
        <location evidence="1">Mitochondrion inner membrane</location>
        <topology evidence="1">Multi-pass membrane protein</topology>
    </subcellularLocation>
</comment>
<sequence length="300" mass="35265">MKNEVELPITKTNDPNSLFLRTQASRFWNRIGHTGRAFPKRSLYLGIFGVFSLSMGFLTKLESKRNHKKVEQMKEQMALPQLEIKEAKQLFDENTRPNSLYRTIKIKGRPIHRKGMMIPVKSYGLYGYEYLVPLVTFENEDESHQEGFILNLGFIPQEYAEISQRCKIENVEIQEFTCVVNDSQHLQKQGGIFAKNDLEKNKWEYANLKQLTQFTEFKNQEQCQSFILEQVNPNTELNEKNCQHLNINSDYREDYPYIFTRSGILQQGDRMYWNLNKYSNNYLYMGCTSLLISALFTLAK</sequence>
<dbReference type="GO" id="GO:0005743">
    <property type="term" value="C:mitochondrial inner membrane"/>
    <property type="evidence" value="ECO:0007669"/>
    <property type="project" value="UniProtKB-SubCell"/>
</dbReference>
<comment type="similarity">
    <text evidence="1">Belongs to the SURF1 family.</text>
</comment>
<dbReference type="Proteomes" id="UP000008983">
    <property type="component" value="Unassembled WGS sequence"/>
</dbReference>
<dbReference type="Pfam" id="PF02104">
    <property type="entry name" value="SURF1"/>
    <property type="match status" value="1"/>
</dbReference>
<evidence type="ECO:0000313" key="2">
    <source>
        <dbReference type="EMBL" id="EGR34212.1"/>
    </source>
</evidence>
<name>G0QKQ8_ICHMU</name>
<dbReference type="InParanoid" id="G0QKQ8"/>
<evidence type="ECO:0000313" key="3">
    <source>
        <dbReference type="Proteomes" id="UP000008983"/>
    </source>
</evidence>
<dbReference type="eggNOG" id="ENOG502SPKG">
    <property type="taxonomic scope" value="Eukaryota"/>
</dbReference>
<dbReference type="STRING" id="857967.G0QKQ8"/>
<keyword evidence="1" id="KW-0496">Mitochondrion</keyword>
<proteinExistence type="inferred from homology"/>
<evidence type="ECO:0000256" key="1">
    <source>
        <dbReference type="RuleBase" id="RU363076"/>
    </source>
</evidence>